<organism evidence="2 3">
    <name type="scientific">Candidatus Bacteroides merdipullorum</name>
    <dbReference type="NCBI Taxonomy" id="2838474"/>
    <lineage>
        <taxon>Bacteria</taxon>
        <taxon>Pseudomonadati</taxon>
        <taxon>Bacteroidota</taxon>
        <taxon>Bacteroidia</taxon>
        <taxon>Bacteroidales</taxon>
        <taxon>Bacteroidaceae</taxon>
        <taxon>Bacteroides</taxon>
    </lineage>
</organism>
<reference evidence="2" key="1">
    <citation type="journal article" date="2021" name="PeerJ">
        <title>Extensive microbial diversity within the chicken gut microbiome revealed by metagenomics and culture.</title>
        <authorList>
            <person name="Gilroy R."/>
            <person name="Ravi A."/>
            <person name="Getino M."/>
            <person name="Pursley I."/>
            <person name="Horton D.L."/>
            <person name="Alikhan N.F."/>
            <person name="Baker D."/>
            <person name="Gharbi K."/>
            <person name="Hall N."/>
            <person name="Watson M."/>
            <person name="Adriaenssens E.M."/>
            <person name="Foster-Nyarko E."/>
            <person name="Jarju S."/>
            <person name="Secka A."/>
            <person name="Antonio M."/>
            <person name="Oren A."/>
            <person name="Chaudhuri R.R."/>
            <person name="La Ragione R."/>
            <person name="Hildebrand F."/>
            <person name="Pallen M.J."/>
        </authorList>
    </citation>
    <scope>NUCLEOTIDE SEQUENCE</scope>
    <source>
        <strain evidence="2">ChiHjej12B11-24981</strain>
    </source>
</reference>
<accession>A0A9D2CVJ0</accession>
<dbReference type="AlphaFoldDB" id="A0A9D2CVJ0"/>
<comment type="caution">
    <text evidence="2">The sequence shown here is derived from an EMBL/GenBank/DDBJ whole genome shotgun (WGS) entry which is preliminary data.</text>
</comment>
<dbReference type="InterPro" id="IPR029044">
    <property type="entry name" value="Nucleotide-diphossugar_trans"/>
</dbReference>
<dbReference type="Gene3D" id="3.90.550.10">
    <property type="entry name" value="Spore Coat Polysaccharide Biosynthesis Protein SpsA, Chain A"/>
    <property type="match status" value="1"/>
</dbReference>
<proteinExistence type="predicted"/>
<dbReference type="InterPro" id="IPR050834">
    <property type="entry name" value="Glycosyltransf_2"/>
</dbReference>
<evidence type="ECO:0000259" key="1">
    <source>
        <dbReference type="Pfam" id="PF00535"/>
    </source>
</evidence>
<reference evidence="2" key="2">
    <citation type="submission" date="2021-04" db="EMBL/GenBank/DDBJ databases">
        <authorList>
            <person name="Gilroy R."/>
        </authorList>
    </citation>
    <scope>NUCLEOTIDE SEQUENCE</scope>
    <source>
        <strain evidence="2">ChiHjej12B11-24981</strain>
    </source>
</reference>
<dbReference type="EMBL" id="DXCK01000047">
    <property type="protein sequence ID" value="HIZ01250.1"/>
    <property type="molecule type" value="Genomic_DNA"/>
</dbReference>
<dbReference type="Pfam" id="PF00535">
    <property type="entry name" value="Glycos_transf_2"/>
    <property type="match status" value="1"/>
</dbReference>
<sequence length="97" mass="11078">MQHISDNIQFSVLMPVYNQASFIRRAIASLMMQTYPCFELIIINDGSTDCTEQFITDYLEDKRVAYIKNETNQGLGQALNRGIDAAKYPYIAYLPCV</sequence>
<gene>
    <name evidence="2" type="ORF">H9819_03230</name>
</gene>
<protein>
    <submittedName>
        <fullName evidence="2">Glycosyltransferase</fullName>
    </submittedName>
</protein>
<dbReference type="Proteomes" id="UP000824023">
    <property type="component" value="Unassembled WGS sequence"/>
</dbReference>
<feature type="domain" description="Glycosyltransferase 2-like" evidence="1">
    <location>
        <begin position="11"/>
        <end position="94"/>
    </location>
</feature>
<evidence type="ECO:0000313" key="3">
    <source>
        <dbReference type="Proteomes" id="UP000824023"/>
    </source>
</evidence>
<dbReference type="CDD" id="cd00761">
    <property type="entry name" value="Glyco_tranf_GTA_type"/>
    <property type="match status" value="1"/>
</dbReference>
<dbReference type="SUPFAM" id="SSF53448">
    <property type="entry name" value="Nucleotide-diphospho-sugar transferases"/>
    <property type="match status" value="1"/>
</dbReference>
<dbReference type="InterPro" id="IPR001173">
    <property type="entry name" value="Glyco_trans_2-like"/>
</dbReference>
<evidence type="ECO:0000313" key="2">
    <source>
        <dbReference type="EMBL" id="HIZ01250.1"/>
    </source>
</evidence>
<dbReference type="PANTHER" id="PTHR43685:SF2">
    <property type="entry name" value="GLYCOSYLTRANSFERASE 2-LIKE DOMAIN-CONTAINING PROTEIN"/>
    <property type="match status" value="1"/>
</dbReference>
<dbReference type="PANTHER" id="PTHR43685">
    <property type="entry name" value="GLYCOSYLTRANSFERASE"/>
    <property type="match status" value="1"/>
</dbReference>
<name>A0A9D2CVJ0_9BACE</name>